<comment type="caution">
    <text evidence="1">The sequence shown here is derived from an EMBL/GenBank/DDBJ whole genome shotgun (WGS) entry which is preliminary data.</text>
</comment>
<dbReference type="RefSeq" id="WP_126582592.1">
    <property type="nucleotide sequence ID" value="NZ_BIFR01000002.1"/>
</dbReference>
<name>A0A402A7H6_9CHLR</name>
<dbReference type="EMBL" id="BIFR01000002">
    <property type="protein sequence ID" value="GCE15083.1"/>
    <property type="molecule type" value="Genomic_DNA"/>
</dbReference>
<accession>A0A402A7H6</accession>
<evidence type="ECO:0000313" key="1">
    <source>
        <dbReference type="EMBL" id="GCE15083.1"/>
    </source>
</evidence>
<sequence length="105" mass="12014">MRTNDYFLEFGGFTPAGEPYFSHTQKIEHGGIPEGYALFLYKEVYIPVKEQRIVYANGETIVQYFTSYRGSGSNPDTMNVPIHYVANRGGLRRALAYIQKRAQHC</sequence>
<organism evidence="1 2">
    <name type="scientific">Tengunoibacter tsumagoiensis</name>
    <dbReference type="NCBI Taxonomy" id="2014871"/>
    <lineage>
        <taxon>Bacteria</taxon>
        <taxon>Bacillati</taxon>
        <taxon>Chloroflexota</taxon>
        <taxon>Ktedonobacteria</taxon>
        <taxon>Ktedonobacterales</taxon>
        <taxon>Dictyobacteraceae</taxon>
        <taxon>Tengunoibacter</taxon>
    </lineage>
</organism>
<gene>
    <name evidence="1" type="ORF">KTT_49420</name>
</gene>
<keyword evidence="2" id="KW-1185">Reference proteome</keyword>
<dbReference type="Proteomes" id="UP000287352">
    <property type="component" value="Unassembled WGS sequence"/>
</dbReference>
<evidence type="ECO:0000313" key="2">
    <source>
        <dbReference type="Proteomes" id="UP000287352"/>
    </source>
</evidence>
<proteinExistence type="predicted"/>
<protein>
    <submittedName>
        <fullName evidence="1">Uncharacterized protein</fullName>
    </submittedName>
</protein>
<reference evidence="2" key="1">
    <citation type="submission" date="2018-12" db="EMBL/GenBank/DDBJ databases">
        <title>Tengunoibacter tsumagoiensis gen. nov., sp. nov., Dictyobacter kobayashii sp. nov., D. alpinus sp. nov., and D. joshuensis sp. nov. and description of Dictyobacteraceae fam. nov. within the order Ktedonobacterales isolated from Tengu-no-mugimeshi.</title>
        <authorList>
            <person name="Wang C.M."/>
            <person name="Zheng Y."/>
            <person name="Sakai Y."/>
            <person name="Toyoda A."/>
            <person name="Minakuchi Y."/>
            <person name="Abe K."/>
            <person name="Yokota A."/>
            <person name="Yabe S."/>
        </authorList>
    </citation>
    <scope>NUCLEOTIDE SEQUENCE [LARGE SCALE GENOMIC DNA]</scope>
    <source>
        <strain evidence="2">Uno3</strain>
    </source>
</reference>
<dbReference type="AlphaFoldDB" id="A0A402A7H6"/>